<proteinExistence type="predicted"/>
<gene>
    <name evidence="7" type="ORF">ACFQ3T_30780</name>
</gene>
<dbReference type="EMBL" id="JBHTLK010000250">
    <property type="protein sequence ID" value="MFD1151540.1"/>
    <property type="molecule type" value="Genomic_DNA"/>
</dbReference>
<keyword evidence="4" id="KW-0560">Oxidoreductase</keyword>
<dbReference type="Pfam" id="PF07992">
    <property type="entry name" value="Pyr_redox_2"/>
    <property type="match status" value="1"/>
</dbReference>
<dbReference type="PANTHER" id="PTHR43557:SF2">
    <property type="entry name" value="RIESKE DOMAIN-CONTAINING PROTEIN-RELATED"/>
    <property type="match status" value="1"/>
</dbReference>
<sequence>MGAEQVFVVVGAGPAGAKAAEALRERGFTGRVVLVGDEGERPYERPPLSKGYLLGEQDRAAVDVFPEQWYGEHSVELLLGCRVTALDRAARRIGLADGRSLGYDKLLLATGASPRRLRVPGAELDGVHYLRRLGHSDRLREAVERGGRIVIVGGGWIGLEVAAAARTRGCEVTVVEQAPTPLHAVLGPEVGGVLADVHRGHGVEFRFGTAVAGFRGGGRVSAVVTADGDELPADAVVVGVGARPNTDLAEAAGLTVDDGVVVDGALRTDDPHIHAVGDVASIPSARYGRRLRVEHWANAISGGQSAARAMLGEDIAHDELPYFFSDQYDLGLEFAGWFPPGGYDRVVTRGDVPGLAFHAFWLAGDELVAGMHVNLWDAGIGEVQELIRRRRPVDPRRLADTSVPLTAHLEG</sequence>
<evidence type="ECO:0000313" key="8">
    <source>
        <dbReference type="Proteomes" id="UP001597168"/>
    </source>
</evidence>
<keyword evidence="2" id="KW-0285">Flavoprotein</keyword>
<evidence type="ECO:0000313" key="7">
    <source>
        <dbReference type="EMBL" id="MFD1151540.1"/>
    </source>
</evidence>
<organism evidence="7 8">
    <name type="scientific">Saccharothrix hoggarensis</name>
    <dbReference type="NCBI Taxonomy" id="913853"/>
    <lineage>
        <taxon>Bacteria</taxon>
        <taxon>Bacillati</taxon>
        <taxon>Actinomycetota</taxon>
        <taxon>Actinomycetes</taxon>
        <taxon>Pseudonocardiales</taxon>
        <taxon>Pseudonocardiaceae</taxon>
        <taxon>Saccharothrix</taxon>
    </lineage>
</organism>
<reference evidence="8" key="1">
    <citation type="journal article" date="2019" name="Int. J. Syst. Evol. Microbiol.">
        <title>The Global Catalogue of Microorganisms (GCM) 10K type strain sequencing project: providing services to taxonomists for standard genome sequencing and annotation.</title>
        <authorList>
            <consortium name="The Broad Institute Genomics Platform"/>
            <consortium name="The Broad Institute Genome Sequencing Center for Infectious Disease"/>
            <person name="Wu L."/>
            <person name="Ma J."/>
        </authorList>
    </citation>
    <scope>NUCLEOTIDE SEQUENCE [LARGE SCALE GENOMIC DNA]</scope>
    <source>
        <strain evidence="8">CCUG 60214</strain>
    </source>
</reference>
<keyword evidence="8" id="KW-1185">Reference proteome</keyword>
<comment type="caution">
    <text evidence="7">The sequence shown here is derived from an EMBL/GenBank/DDBJ whole genome shotgun (WGS) entry which is preliminary data.</text>
</comment>
<dbReference type="InterPro" id="IPR028202">
    <property type="entry name" value="Reductase_C"/>
</dbReference>
<dbReference type="Gene3D" id="3.50.50.60">
    <property type="entry name" value="FAD/NAD(P)-binding domain"/>
    <property type="match status" value="2"/>
</dbReference>
<dbReference type="Proteomes" id="UP001597168">
    <property type="component" value="Unassembled WGS sequence"/>
</dbReference>
<dbReference type="RefSeq" id="WP_380728635.1">
    <property type="nucleotide sequence ID" value="NZ_JBHTLK010000250.1"/>
</dbReference>
<comment type="cofactor">
    <cofactor evidence="1">
        <name>FAD</name>
        <dbReference type="ChEBI" id="CHEBI:57692"/>
    </cofactor>
</comment>
<dbReference type="InterPro" id="IPR036188">
    <property type="entry name" value="FAD/NAD-bd_sf"/>
</dbReference>
<feature type="domain" description="FAD/NAD(P)-binding" evidence="5">
    <location>
        <begin position="8"/>
        <end position="303"/>
    </location>
</feature>
<evidence type="ECO:0000256" key="4">
    <source>
        <dbReference type="ARBA" id="ARBA00023002"/>
    </source>
</evidence>
<evidence type="ECO:0000256" key="3">
    <source>
        <dbReference type="ARBA" id="ARBA00022827"/>
    </source>
</evidence>
<dbReference type="InterPro" id="IPR050446">
    <property type="entry name" value="FAD-oxidoreductase/Apoptosis"/>
</dbReference>
<feature type="domain" description="Reductase C-terminal" evidence="6">
    <location>
        <begin position="322"/>
        <end position="407"/>
    </location>
</feature>
<dbReference type="SUPFAM" id="SSF55424">
    <property type="entry name" value="FAD/NAD-linked reductases, dimerisation (C-terminal) domain"/>
    <property type="match status" value="1"/>
</dbReference>
<dbReference type="PRINTS" id="PR00368">
    <property type="entry name" value="FADPNR"/>
</dbReference>
<evidence type="ECO:0000259" key="6">
    <source>
        <dbReference type="Pfam" id="PF14759"/>
    </source>
</evidence>
<accession>A0ABW3R3Q9</accession>
<dbReference type="Gene3D" id="3.30.390.30">
    <property type="match status" value="1"/>
</dbReference>
<dbReference type="PANTHER" id="PTHR43557">
    <property type="entry name" value="APOPTOSIS-INDUCING FACTOR 1"/>
    <property type="match status" value="1"/>
</dbReference>
<dbReference type="InterPro" id="IPR023753">
    <property type="entry name" value="FAD/NAD-binding_dom"/>
</dbReference>
<evidence type="ECO:0000259" key="5">
    <source>
        <dbReference type="Pfam" id="PF07992"/>
    </source>
</evidence>
<dbReference type="Pfam" id="PF14759">
    <property type="entry name" value="Reductase_C"/>
    <property type="match status" value="1"/>
</dbReference>
<keyword evidence="3" id="KW-0274">FAD</keyword>
<evidence type="ECO:0000256" key="2">
    <source>
        <dbReference type="ARBA" id="ARBA00022630"/>
    </source>
</evidence>
<dbReference type="SUPFAM" id="SSF51905">
    <property type="entry name" value="FAD/NAD(P)-binding domain"/>
    <property type="match status" value="2"/>
</dbReference>
<name>A0ABW3R3Q9_9PSEU</name>
<protein>
    <submittedName>
        <fullName evidence="7">NAD(P)/FAD-dependent oxidoreductase</fullName>
    </submittedName>
</protein>
<evidence type="ECO:0000256" key="1">
    <source>
        <dbReference type="ARBA" id="ARBA00001974"/>
    </source>
</evidence>
<dbReference type="PRINTS" id="PR00411">
    <property type="entry name" value="PNDRDTASEI"/>
</dbReference>
<dbReference type="InterPro" id="IPR016156">
    <property type="entry name" value="FAD/NAD-linked_Rdtase_dimer_sf"/>
</dbReference>